<dbReference type="GO" id="GO:0106300">
    <property type="term" value="P:protein-DNA covalent cross-linking repair"/>
    <property type="evidence" value="ECO:0007669"/>
    <property type="project" value="InterPro"/>
</dbReference>
<keyword evidence="6" id="KW-0238">DNA-binding</keyword>
<dbReference type="InterPro" id="IPR036590">
    <property type="entry name" value="SRAP-like"/>
</dbReference>
<dbReference type="PANTHER" id="PTHR13604:SF0">
    <property type="entry name" value="ABASIC SITE PROCESSING PROTEIN HMCES"/>
    <property type="match status" value="1"/>
</dbReference>
<evidence type="ECO:0000256" key="9">
    <source>
        <dbReference type="SAM" id="MobiDB-lite"/>
    </source>
</evidence>
<evidence type="ECO:0000256" key="2">
    <source>
        <dbReference type="ARBA" id="ARBA00022670"/>
    </source>
</evidence>
<keyword evidence="5" id="KW-0190">Covalent protein-DNA linkage</keyword>
<dbReference type="GO" id="GO:0006508">
    <property type="term" value="P:proteolysis"/>
    <property type="evidence" value="ECO:0007669"/>
    <property type="project" value="UniProtKB-KW"/>
</dbReference>
<dbReference type="AlphaFoldDB" id="A0A841LUM1"/>
<dbReference type="InterPro" id="IPR003738">
    <property type="entry name" value="SRAP"/>
</dbReference>
<evidence type="ECO:0000256" key="8">
    <source>
        <dbReference type="RuleBase" id="RU364100"/>
    </source>
</evidence>
<protein>
    <recommendedName>
        <fullName evidence="8">Abasic site processing protein</fullName>
        <ecNumber evidence="8">3.4.-.-</ecNumber>
    </recommendedName>
</protein>
<evidence type="ECO:0000256" key="6">
    <source>
        <dbReference type="ARBA" id="ARBA00023125"/>
    </source>
</evidence>
<keyword evidence="11" id="KW-1185">Reference proteome</keyword>
<dbReference type="EMBL" id="JACIIU010000002">
    <property type="protein sequence ID" value="MBB6260252.1"/>
    <property type="molecule type" value="Genomic_DNA"/>
</dbReference>
<dbReference type="PANTHER" id="PTHR13604">
    <property type="entry name" value="DC12-RELATED"/>
    <property type="match status" value="1"/>
</dbReference>
<dbReference type="GO" id="GO:0016829">
    <property type="term" value="F:lyase activity"/>
    <property type="evidence" value="ECO:0007669"/>
    <property type="project" value="UniProtKB-KW"/>
</dbReference>
<evidence type="ECO:0000313" key="11">
    <source>
        <dbReference type="Proteomes" id="UP000555393"/>
    </source>
</evidence>
<reference evidence="10 11" key="1">
    <citation type="submission" date="2020-08" db="EMBL/GenBank/DDBJ databases">
        <title>Genomic Encyclopedia of Type Strains, Phase IV (KMG-IV): sequencing the most valuable type-strain genomes for metagenomic binning, comparative biology and taxonomic classification.</title>
        <authorList>
            <person name="Goeker M."/>
        </authorList>
    </citation>
    <scope>NUCLEOTIDE SEQUENCE [LARGE SCALE GENOMIC DNA]</scope>
    <source>
        <strain evidence="10 11">DSM 22336</strain>
    </source>
</reference>
<sequence>MCGRFSLIATREEVEAFIAAIIEAEFPPRYNIAPTQPIMMVVAGETQPEGSNLPDRKSILVRWGFIPSWVKDPNSWPLMINMRSETAVQKNSFRIAMNHFRGLVPASGFYEWRKVDKNKRQAYWIRPRKGGVVAFGALMETWSGADGSQVDTGGLLTTKANKALAPIHDRMPVVIKPEDFSRWLDCKHYLPHEVEDLMQPVEDDFFEAIPVSDKVNHVANITPDIQERVEEDLAPQKSEPKRKKKTDNGDDSGGQLSMF</sequence>
<dbReference type="SUPFAM" id="SSF143081">
    <property type="entry name" value="BB1717-like"/>
    <property type="match status" value="1"/>
</dbReference>
<dbReference type="Pfam" id="PF02586">
    <property type="entry name" value="SRAP"/>
    <property type="match status" value="1"/>
</dbReference>
<feature type="region of interest" description="Disordered" evidence="9">
    <location>
        <begin position="224"/>
        <end position="259"/>
    </location>
</feature>
<evidence type="ECO:0000256" key="3">
    <source>
        <dbReference type="ARBA" id="ARBA00022763"/>
    </source>
</evidence>
<keyword evidence="7" id="KW-0456">Lyase</keyword>
<evidence type="ECO:0000256" key="5">
    <source>
        <dbReference type="ARBA" id="ARBA00023124"/>
    </source>
</evidence>
<dbReference type="GO" id="GO:0003697">
    <property type="term" value="F:single-stranded DNA binding"/>
    <property type="evidence" value="ECO:0007669"/>
    <property type="project" value="InterPro"/>
</dbReference>
<comment type="caution">
    <text evidence="10">The sequence shown here is derived from an EMBL/GenBank/DDBJ whole genome shotgun (WGS) entry which is preliminary data.</text>
</comment>
<keyword evidence="3" id="KW-0227">DNA damage</keyword>
<evidence type="ECO:0000313" key="10">
    <source>
        <dbReference type="EMBL" id="MBB6260252.1"/>
    </source>
</evidence>
<organism evidence="10 11">
    <name type="scientific">Paenochrobactrum gallinarii</name>
    <dbReference type="NCBI Taxonomy" id="643673"/>
    <lineage>
        <taxon>Bacteria</taxon>
        <taxon>Pseudomonadati</taxon>
        <taxon>Pseudomonadota</taxon>
        <taxon>Alphaproteobacteria</taxon>
        <taxon>Hyphomicrobiales</taxon>
        <taxon>Brucellaceae</taxon>
        <taxon>Paenochrobactrum</taxon>
    </lineage>
</organism>
<evidence type="ECO:0000256" key="4">
    <source>
        <dbReference type="ARBA" id="ARBA00022801"/>
    </source>
</evidence>
<dbReference type="EC" id="3.4.-.-" evidence="8"/>
<dbReference type="Proteomes" id="UP000555393">
    <property type="component" value="Unassembled WGS sequence"/>
</dbReference>
<gene>
    <name evidence="10" type="ORF">FHS77_000776</name>
</gene>
<keyword evidence="2 8" id="KW-0645">Protease</keyword>
<proteinExistence type="inferred from homology"/>
<evidence type="ECO:0000256" key="7">
    <source>
        <dbReference type="ARBA" id="ARBA00023239"/>
    </source>
</evidence>
<dbReference type="GO" id="GO:0008233">
    <property type="term" value="F:peptidase activity"/>
    <property type="evidence" value="ECO:0007669"/>
    <property type="project" value="UniProtKB-KW"/>
</dbReference>
<evidence type="ECO:0000256" key="1">
    <source>
        <dbReference type="ARBA" id="ARBA00008136"/>
    </source>
</evidence>
<dbReference type="Gene3D" id="3.90.1680.10">
    <property type="entry name" value="SOS response associated peptidase-like"/>
    <property type="match status" value="1"/>
</dbReference>
<name>A0A841LUM1_9HYPH</name>
<accession>A0A841LUM1</accession>
<comment type="similarity">
    <text evidence="1 8">Belongs to the SOS response-associated peptidase family.</text>
</comment>
<keyword evidence="4 8" id="KW-0378">Hydrolase</keyword>
<dbReference type="RefSeq" id="WP_184220245.1">
    <property type="nucleotide sequence ID" value="NZ_JACIIU010000002.1"/>
</dbReference>